<gene>
    <name evidence="13" type="ORF">GGQ97_002383</name>
</gene>
<dbReference type="PIRSF" id="PIRSF002786">
    <property type="entry name" value="XcpX"/>
    <property type="match status" value="1"/>
</dbReference>
<evidence type="ECO:0000256" key="6">
    <source>
        <dbReference type="ARBA" id="ARBA00022692"/>
    </source>
</evidence>
<protein>
    <recommendedName>
        <fullName evidence="10">Type II secretion system protein K</fullName>
    </recommendedName>
</protein>
<organism evidence="13 14">
    <name type="scientific">Sphingomonas kaistensis</name>
    <dbReference type="NCBI Taxonomy" id="298708"/>
    <lineage>
        <taxon>Bacteria</taxon>
        <taxon>Pseudomonadati</taxon>
        <taxon>Pseudomonadota</taxon>
        <taxon>Alphaproteobacteria</taxon>
        <taxon>Sphingomonadales</taxon>
        <taxon>Sphingomonadaceae</taxon>
        <taxon>Sphingomonas</taxon>
    </lineage>
</organism>
<feature type="domain" description="T2SS protein K first SAM-like" evidence="12">
    <location>
        <begin position="104"/>
        <end position="211"/>
    </location>
</feature>
<dbReference type="GO" id="GO:0009306">
    <property type="term" value="P:protein secretion"/>
    <property type="evidence" value="ECO:0007669"/>
    <property type="project" value="InterPro"/>
</dbReference>
<name>A0A7X6BHJ1_9SPHN</name>
<dbReference type="InterPro" id="IPR049031">
    <property type="entry name" value="T2SSK_SAM-like_1st"/>
</dbReference>
<evidence type="ECO:0000256" key="4">
    <source>
        <dbReference type="ARBA" id="ARBA00022475"/>
    </source>
</evidence>
<dbReference type="PANTHER" id="PTHR38831">
    <property type="entry name" value="TYPE II SECRETION SYSTEM PROTEIN K"/>
    <property type="match status" value="1"/>
</dbReference>
<dbReference type="PANTHER" id="PTHR38831:SF1">
    <property type="entry name" value="TYPE II SECRETION SYSTEM PROTEIN K-RELATED"/>
    <property type="match status" value="1"/>
</dbReference>
<dbReference type="InterPro" id="IPR038072">
    <property type="entry name" value="GspK_central_sf"/>
</dbReference>
<evidence type="ECO:0000256" key="1">
    <source>
        <dbReference type="ARBA" id="ARBA00004533"/>
    </source>
</evidence>
<evidence type="ECO:0000256" key="5">
    <source>
        <dbReference type="ARBA" id="ARBA00022519"/>
    </source>
</evidence>
<proteinExistence type="inferred from homology"/>
<keyword evidence="6" id="KW-0812">Transmembrane</keyword>
<comment type="subcellular location">
    <subcellularLocation>
        <location evidence="1 10">Cell inner membrane</location>
    </subcellularLocation>
</comment>
<dbReference type="GO" id="GO:0005886">
    <property type="term" value="C:plasma membrane"/>
    <property type="evidence" value="ECO:0007669"/>
    <property type="project" value="UniProtKB-SubCell"/>
</dbReference>
<evidence type="ECO:0000313" key="14">
    <source>
        <dbReference type="Proteomes" id="UP000558192"/>
    </source>
</evidence>
<feature type="domain" description="T2SS protein K second SAM-like" evidence="11">
    <location>
        <begin position="217"/>
        <end position="269"/>
    </location>
</feature>
<evidence type="ECO:0000256" key="7">
    <source>
        <dbReference type="ARBA" id="ARBA00022927"/>
    </source>
</evidence>
<dbReference type="RefSeq" id="WP_168069889.1">
    <property type="nucleotide sequence ID" value="NZ_JAATJC010000001.1"/>
</dbReference>
<evidence type="ECO:0000313" key="13">
    <source>
        <dbReference type="EMBL" id="NJC06590.1"/>
    </source>
</evidence>
<comment type="similarity">
    <text evidence="2 10">Belongs to the GSP K family.</text>
</comment>
<dbReference type="EMBL" id="JAATJC010000001">
    <property type="protein sequence ID" value="NJC06590.1"/>
    <property type="molecule type" value="Genomic_DNA"/>
</dbReference>
<dbReference type="InterPro" id="IPR049179">
    <property type="entry name" value="T2SSK_SAM-like_2nd"/>
</dbReference>
<evidence type="ECO:0000256" key="10">
    <source>
        <dbReference type="PIRNR" id="PIRNR002786"/>
    </source>
</evidence>
<keyword evidence="14" id="KW-1185">Reference proteome</keyword>
<evidence type="ECO:0000256" key="8">
    <source>
        <dbReference type="ARBA" id="ARBA00022989"/>
    </source>
</evidence>
<comment type="caution">
    <text evidence="13">The sequence shown here is derived from an EMBL/GenBank/DDBJ whole genome shotgun (WGS) entry which is preliminary data.</text>
</comment>
<evidence type="ECO:0000256" key="3">
    <source>
        <dbReference type="ARBA" id="ARBA00022448"/>
    </source>
</evidence>
<keyword evidence="8" id="KW-1133">Transmembrane helix</keyword>
<sequence length="324" mass="33775">MTPQPHERGAALLTVLMLVAVIATLAATTLDRLTVATRLAANTSIAAQGRQWLGLAEQLAAVRLQDLAALDPARTRGGALLGQVREIRLPDGGTLRAEVRDGGNCFNLNALARDQIDGTTVADVAAVQQFSQLLILLGVDGSRAANIASAAADWVDSDLVPLPAGTEQARAGSAWPPANAPFADAAELGAVQGVTPDLLGLVLPFLCALPEGGPQAINPNTLLPEQAPLLSMLAPQQLSIGAARALISGRPAGGYDSSVAFWQASGIAADAIPPGAAEQVRLKSRWFELRAQVGNDGQSLSSTTLLDLRETGARIVRRRYGDWR</sequence>
<dbReference type="Gene3D" id="1.10.40.60">
    <property type="entry name" value="EpsJ-like"/>
    <property type="match status" value="2"/>
</dbReference>
<dbReference type="Proteomes" id="UP000558192">
    <property type="component" value="Unassembled WGS sequence"/>
</dbReference>
<keyword evidence="9 10" id="KW-0472">Membrane</keyword>
<dbReference type="SUPFAM" id="SSF54523">
    <property type="entry name" value="Pili subunits"/>
    <property type="match status" value="1"/>
</dbReference>
<dbReference type="Gene3D" id="3.30.1300.30">
    <property type="entry name" value="GSPII I/J protein-like"/>
    <property type="match status" value="1"/>
</dbReference>
<dbReference type="InterPro" id="IPR045584">
    <property type="entry name" value="Pilin-like"/>
</dbReference>
<evidence type="ECO:0000259" key="11">
    <source>
        <dbReference type="Pfam" id="PF03934"/>
    </source>
</evidence>
<keyword evidence="5 10" id="KW-0997">Cell inner membrane</keyword>
<dbReference type="NCBIfam" id="NF037980">
    <property type="entry name" value="T2SS_GspK"/>
    <property type="match status" value="1"/>
</dbReference>
<dbReference type="InterPro" id="IPR005628">
    <property type="entry name" value="GspK"/>
</dbReference>
<keyword evidence="4 10" id="KW-1003">Cell membrane</keyword>
<dbReference type="AlphaFoldDB" id="A0A7X6BHJ1"/>
<evidence type="ECO:0000256" key="2">
    <source>
        <dbReference type="ARBA" id="ARBA00007246"/>
    </source>
</evidence>
<reference evidence="13 14" key="1">
    <citation type="submission" date="2020-03" db="EMBL/GenBank/DDBJ databases">
        <title>Genomic Encyclopedia of Type Strains, Phase IV (KMG-IV): sequencing the most valuable type-strain genomes for metagenomic binning, comparative biology and taxonomic classification.</title>
        <authorList>
            <person name="Goeker M."/>
        </authorList>
    </citation>
    <scope>NUCLEOTIDE SEQUENCE [LARGE SCALE GENOMIC DNA]</scope>
    <source>
        <strain evidence="13 14">DSM 16846</strain>
    </source>
</reference>
<dbReference type="SUPFAM" id="SSF158544">
    <property type="entry name" value="GspK insert domain-like"/>
    <property type="match status" value="2"/>
</dbReference>
<dbReference type="Pfam" id="PF03934">
    <property type="entry name" value="T2SSK"/>
    <property type="match status" value="1"/>
</dbReference>
<keyword evidence="3 10" id="KW-0813">Transport</keyword>
<accession>A0A7X6BHJ1</accession>
<dbReference type="Pfam" id="PF21687">
    <property type="entry name" value="T2SSK_1st"/>
    <property type="match status" value="1"/>
</dbReference>
<evidence type="ECO:0000256" key="9">
    <source>
        <dbReference type="ARBA" id="ARBA00023136"/>
    </source>
</evidence>
<evidence type="ECO:0000259" key="12">
    <source>
        <dbReference type="Pfam" id="PF21687"/>
    </source>
</evidence>
<keyword evidence="7" id="KW-0653">Protein transport</keyword>